<evidence type="ECO:0000313" key="2">
    <source>
        <dbReference type="Proteomes" id="UP001215280"/>
    </source>
</evidence>
<accession>A0AAD7I3Z9</accession>
<protein>
    <submittedName>
        <fullName evidence="1">Uncharacterized protein</fullName>
    </submittedName>
</protein>
<gene>
    <name evidence="1" type="ORF">DFH07DRAFT_128375</name>
</gene>
<evidence type="ECO:0000313" key="1">
    <source>
        <dbReference type="EMBL" id="KAJ7734551.1"/>
    </source>
</evidence>
<sequence length="264" mass="29299">MNTRPCTQVTTSRLRRRLSQFLLSPFQLSSQLIQFKTHRFLLLVPFRLHFNKLLLPTFTSRLPPIQKCLCPRKISFRIPDGRLQSDYIAVFVRTRTLLVGLDGIEQAAPHPVVLNHLSIPPTRDAVRSQHTDQAIDVLVGQPQLGQGRVVARVRILECALKKYFPPAGVLGVLGGGGESCSKVRDVLLGGSGVGLDFRFNERKQVVCALADDIGVYGLEICWVRHGGVESTGATEIGPATITFARLCSDKEGGRDRTNRYSRKE</sequence>
<dbReference type="EMBL" id="JARJLG010000160">
    <property type="protein sequence ID" value="KAJ7734551.1"/>
    <property type="molecule type" value="Genomic_DNA"/>
</dbReference>
<dbReference type="AlphaFoldDB" id="A0AAD7I3Z9"/>
<keyword evidence="2" id="KW-1185">Reference proteome</keyword>
<organism evidence="1 2">
    <name type="scientific">Mycena maculata</name>
    <dbReference type="NCBI Taxonomy" id="230809"/>
    <lineage>
        <taxon>Eukaryota</taxon>
        <taxon>Fungi</taxon>
        <taxon>Dikarya</taxon>
        <taxon>Basidiomycota</taxon>
        <taxon>Agaricomycotina</taxon>
        <taxon>Agaricomycetes</taxon>
        <taxon>Agaricomycetidae</taxon>
        <taxon>Agaricales</taxon>
        <taxon>Marasmiineae</taxon>
        <taxon>Mycenaceae</taxon>
        <taxon>Mycena</taxon>
    </lineage>
</organism>
<reference evidence="1" key="1">
    <citation type="submission" date="2023-03" db="EMBL/GenBank/DDBJ databases">
        <title>Massive genome expansion in bonnet fungi (Mycena s.s.) driven by repeated elements and novel gene families across ecological guilds.</title>
        <authorList>
            <consortium name="Lawrence Berkeley National Laboratory"/>
            <person name="Harder C.B."/>
            <person name="Miyauchi S."/>
            <person name="Viragh M."/>
            <person name="Kuo A."/>
            <person name="Thoen E."/>
            <person name="Andreopoulos B."/>
            <person name="Lu D."/>
            <person name="Skrede I."/>
            <person name="Drula E."/>
            <person name="Henrissat B."/>
            <person name="Morin E."/>
            <person name="Kohler A."/>
            <person name="Barry K."/>
            <person name="LaButti K."/>
            <person name="Morin E."/>
            <person name="Salamov A."/>
            <person name="Lipzen A."/>
            <person name="Mereny Z."/>
            <person name="Hegedus B."/>
            <person name="Baldrian P."/>
            <person name="Stursova M."/>
            <person name="Weitz H."/>
            <person name="Taylor A."/>
            <person name="Grigoriev I.V."/>
            <person name="Nagy L.G."/>
            <person name="Martin F."/>
            <person name="Kauserud H."/>
        </authorList>
    </citation>
    <scope>NUCLEOTIDE SEQUENCE</scope>
    <source>
        <strain evidence="1">CBHHK188m</strain>
    </source>
</reference>
<dbReference type="Proteomes" id="UP001215280">
    <property type="component" value="Unassembled WGS sequence"/>
</dbReference>
<comment type="caution">
    <text evidence="1">The sequence shown here is derived from an EMBL/GenBank/DDBJ whole genome shotgun (WGS) entry which is preliminary data.</text>
</comment>
<proteinExistence type="predicted"/>
<name>A0AAD7I3Z9_9AGAR</name>